<gene>
    <name evidence="3" type="ORF">CCS01_24265</name>
</gene>
<dbReference type="Pfam" id="PF04014">
    <property type="entry name" value="MazE_antitoxin"/>
    <property type="match status" value="1"/>
</dbReference>
<dbReference type="InterPro" id="IPR037914">
    <property type="entry name" value="SpoVT-AbrB_sf"/>
</dbReference>
<dbReference type="OrthoDB" id="7161066at2"/>
<dbReference type="GO" id="GO:0003677">
    <property type="term" value="F:DNA binding"/>
    <property type="evidence" value="ECO:0007669"/>
    <property type="project" value="UniProtKB-UniRule"/>
</dbReference>
<dbReference type="RefSeq" id="WP_104521405.1">
    <property type="nucleotide sequence ID" value="NZ_NHRY01000243.1"/>
</dbReference>
<name>A0A2S6N1F4_RHOGL</name>
<comment type="caution">
    <text evidence="3">The sequence shown here is derived from an EMBL/GenBank/DDBJ whole genome shotgun (WGS) entry which is preliminary data.</text>
</comment>
<evidence type="ECO:0000259" key="2">
    <source>
        <dbReference type="PROSITE" id="PS51740"/>
    </source>
</evidence>
<proteinExistence type="predicted"/>
<accession>A0A2S6N1F4</accession>
<dbReference type="SUPFAM" id="SSF89447">
    <property type="entry name" value="AbrB/MazE/MraZ-like"/>
    <property type="match status" value="1"/>
</dbReference>
<keyword evidence="1" id="KW-0238">DNA-binding</keyword>
<dbReference type="PROSITE" id="PS51740">
    <property type="entry name" value="SPOVT_ABRB"/>
    <property type="match status" value="1"/>
</dbReference>
<dbReference type="InterPro" id="IPR007159">
    <property type="entry name" value="SpoVT-AbrB_dom"/>
</dbReference>
<sequence length="81" mass="8843">MPQHVVMASNGRLVIPAAVRSELGMQNGGNFIVHVEDGQIHLEPIQAAVARAQAIVRRYVPEGVSLVDELTDDRQREAEGE</sequence>
<evidence type="ECO:0000313" key="3">
    <source>
        <dbReference type="EMBL" id="PPQ28455.1"/>
    </source>
</evidence>
<protein>
    <submittedName>
        <fullName evidence="3">AbrB family transcriptional regulator</fullName>
    </submittedName>
</protein>
<dbReference type="SMART" id="SM00966">
    <property type="entry name" value="SpoVT_AbrB"/>
    <property type="match status" value="1"/>
</dbReference>
<reference evidence="3 4" key="1">
    <citation type="journal article" date="2018" name="Arch. Microbiol.">
        <title>New insights into the metabolic potential of the phototrophic purple bacterium Rhodopila globiformis DSM 161(T) from its draft genome sequence and evidence for a vanadium-dependent nitrogenase.</title>
        <authorList>
            <person name="Imhoff J.F."/>
            <person name="Rahn T."/>
            <person name="Kunzel S."/>
            <person name="Neulinger S.C."/>
        </authorList>
    </citation>
    <scope>NUCLEOTIDE SEQUENCE [LARGE SCALE GENOMIC DNA]</scope>
    <source>
        <strain evidence="3 4">DSM 161</strain>
    </source>
</reference>
<dbReference type="AlphaFoldDB" id="A0A2S6N1F4"/>
<organism evidence="3 4">
    <name type="scientific">Rhodopila globiformis</name>
    <name type="common">Rhodopseudomonas globiformis</name>
    <dbReference type="NCBI Taxonomy" id="1071"/>
    <lineage>
        <taxon>Bacteria</taxon>
        <taxon>Pseudomonadati</taxon>
        <taxon>Pseudomonadota</taxon>
        <taxon>Alphaproteobacteria</taxon>
        <taxon>Acetobacterales</taxon>
        <taxon>Acetobacteraceae</taxon>
        <taxon>Rhodopila</taxon>
    </lineage>
</organism>
<dbReference type="Gene3D" id="2.10.260.10">
    <property type="match status" value="1"/>
</dbReference>
<dbReference type="Proteomes" id="UP000239724">
    <property type="component" value="Unassembled WGS sequence"/>
</dbReference>
<evidence type="ECO:0000313" key="4">
    <source>
        <dbReference type="Proteomes" id="UP000239724"/>
    </source>
</evidence>
<evidence type="ECO:0000256" key="1">
    <source>
        <dbReference type="PROSITE-ProRule" id="PRU01076"/>
    </source>
</evidence>
<keyword evidence="4" id="KW-1185">Reference proteome</keyword>
<dbReference type="NCBIfam" id="TIGR01439">
    <property type="entry name" value="lp_hng_hel_AbrB"/>
    <property type="match status" value="1"/>
</dbReference>
<feature type="domain" description="SpoVT-AbrB" evidence="2">
    <location>
        <begin position="2"/>
        <end position="47"/>
    </location>
</feature>
<dbReference type="EMBL" id="NHRY01000243">
    <property type="protein sequence ID" value="PPQ28455.1"/>
    <property type="molecule type" value="Genomic_DNA"/>
</dbReference>